<protein>
    <submittedName>
        <fullName evidence="1">Uncharacterized protein</fullName>
    </submittedName>
</protein>
<evidence type="ECO:0000313" key="1">
    <source>
        <dbReference type="EMBL" id="MBA4495380.1"/>
    </source>
</evidence>
<sequence>MNKTFRLNWNLDSIFQGGSNSDEFRRYLEEWESDMVELNLLLEKLDPFHFNLARGSWTEAIAQLESCEERREEAESFTRCLTSQNVTDGQAADLQEQFNRANATFQRLLTSWEQLLAQVPQNL</sequence>
<dbReference type="Proteomes" id="UP000535491">
    <property type="component" value="Unassembled WGS sequence"/>
</dbReference>
<name>A0A7W2A962_9BACL</name>
<proteinExistence type="predicted"/>
<evidence type="ECO:0000313" key="2">
    <source>
        <dbReference type="Proteomes" id="UP000535491"/>
    </source>
</evidence>
<comment type="caution">
    <text evidence="1">The sequence shown here is derived from an EMBL/GenBank/DDBJ whole genome shotgun (WGS) entry which is preliminary data.</text>
</comment>
<dbReference type="RefSeq" id="WP_181752752.1">
    <property type="nucleotide sequence ID" value="NZ_JACEIQ010000014.1"/>
</dbReference>
<dbReference type="AlphaFoldDB" id="A0A7W2A962"/>
<keyword evidence="2" id="KW-1185">Reference proteome</keyword>
<dbReference type="EMBL" id="JACEIQ010000014">
    <property type="protein sequence ID" value="MBA4495380.1"/>
    <property type="molecule type" value="Genomic_DNA"/>
</dbReference>
<organism evidence="1 2">
    <name type="scientific">Paenactinomyces guangxiensis</name>
    <dbReference type="NCBI Taxonomy" id="1490290"/>
    <lineage>
        <taxon>Bacteria</taxon>
        <taxon>Bacillati</taxon>
        <taxon>Bacillota</taxon>
        <taxon>Bacilli</taxon>
        <taxon>Bacillales</taxon>
        <taxon>Thermoactinomycetaceae</taxon>
        <taxon>Paenactinomyces</taxon>
    </lineage>
</organism>
<dbReference type="Gene3D" id="1.20.140.70">
    <property type="entry name" value="Oligopeptidase f, N-terminal domain"/>
    <property type="match status" value="1"/>
</dbReference>
<accession>A0A7W2A962</accession>
<reference evidence="1 2" key="1">
    <citation type="submission" date="2020-07" db="EMBL/GenBank/DDBJ databases">
        <authorList>
            <person name="Feng H."/>
        </authorList>
    </citation>
    <scope>NUCLEOTIDE SEQUENCE [LARGE SCALE GENOMIC DNA]</scope>
    <source>
        <strain evidence="2">s-10</strain>
    </source>
</reference>
<gene>
    <name evidence="1" type="ORF">H1191_13800</name>
</gene>